<evidence type="ECO:0000256" key="1">
    <source>
        <dbReference type="SAM" id="MobiDB-lite"/>
    </source>
</evidence>
<proteinExistence type="predicted"/>
<reference evidence="2 3" key="1">
    <citation type="submission" date="2024-11" db="EMBL/GenBank/DDBJ databases">
        <title>Chromosome-level genome assembly of the freshwater bivalve Anodonta woodiana.</title>
        <authorList>
            <person name="Chen X."/>
        </authorList>
    </citation>
    <scope>NUCLEOTIDE SEQUENCE [LARGE SCALE GENOMIC DNA]</scope>
    <source>
        <strain evidence="2">MN2024</strain>
        <tissue evidence="2">Gills</tissue>
    </source>
</reference>
<sequence length="352" mass="40689">MHSLPPCSSVPAASETVWLKDVTATIENDKRTFDNPDLPAQLTFHLRRGLDVLTLQLNRNDEINPNADMYLVENTQEGRPILSKTTMLDKEDVAYYQDMDNGAYMTVRCVKRLSKQCDRVIHGNIRIGDITYELESSKSSDTSVDDSGHHDVIGKRYLLLDQTSLVENKDTLPVHEINVQEELKTLFRRIAGKEDQNHFSPPYAKLPPRHAHDRWSTDKSRQLKKNYYAKVGILIDSSVWDIYYTRESHVDPRHKIEEVKKKIREAYLHVMNGVNLRYKSIDDPSISITVIPMNFIFFQHQSQFPHNESTVIMDSGKTYADIASYLRDIHAWDKKYGFVQLSECDAVILFTR</sequence>
<evidence type="ECO:0000313" key="3">
    <source>
        <dbReference type="Proteomes" id="UP001634394"/>
    </source>
</evidence>
<comment type="caution">
    <text evidence="2">The sequence shown here is derived from an EMBL/GenBank/DDBJ whole genome shotgun (WGS) entry which is preliminary data.</text>
</comment>
<protein>
    <submittedName>
        <fullName evidence="2">Uncharacterized protein</fullName>
    </submittedName>
</protein>
<name>A0ABD3Y335_SINWO</name>
<accession>A0ABD3Y335</accession>
<feature type="region of interest" description="Disordered" evidence="1">
    <location>
        <begin position="198"/>
        <end position="217"/>
    </location>
</feature>
<gene>
    <name evidence="2" type="ORF">ACJMK2_004180</name>
</gene>
<dbReference type="Gene3D" id="3.40.390.10">
    <property type="entry name" value="Collagenase (Catalytic Domain)"/>
    <property type="match status" value="1"/>
</dbReference>
<evidence type="ECO:0000313" key="2">
    <source>
        <dbReference type="EMBL" id="KAL3891938.1"/>
    </source>
</evidence>
<dbReference type="InterPro" id="IPR024079">
    <property type="entry name" value="MetalloPept_cat_dom_sf"/>
</dbReference>
<dbReference type="EMBL" id="JBJQND010000001">
    <property type="protein sequence ID" value="KAL3891938.1"/>
    <property type="molecule type" value="Genomic_DNA"/>
</dbReference>
<organism evidence="2 3">
    <name type="scientific">Sinanodonta woodiana</name>
    <name type="common">Chinese pond mussel</name>
    <name type="synonym">Anodonta woodiana</name>
    <dbReference type="NCBI Taxonomy" id="1069815"/>
    <lineage>
        <taxon>Eukaryota</taxon>
        <taxon>Metazoa</taxon>
        <taxon>Spiralia</taxon>
        <taxon>Lophotrochozoa</taxon>
        <taxon>Mollusca</taxon>
        <taxon>Bivalvia</taxon>
        <taxon>Autobranchia</taxon>
        <taxon>Heteroconchia</taxon>
        <taxon>Palaeoheterodonta</taxon>
        <taxon>Unionida</taxon>
        <taxon>Unionoidea</taxon>
        <taxon>Unionidae</taxon>
        <taxon>Unioninae</taxon>
        <taxon>Sinanodonta</taxon>
    </lineage>
</organism>
<keyword evidence="3" id="KW-1185">Reference proteome</keyword>
<dbReference type="Proteomes" id="UP001634394">
    <property type="component" value="Unassembled WGS sequence"/>
</dbReference>
<dbReference type="AlphaFoldDB" id="A0ABD3Y335"/>